<dbReference type="Pfam" id="PF06904">
    <property type="entry name" value="Extensin-like_C"/>
    <property type="match status" value="1"/>
</dbReference>
<dbReference type="AlphaFoldDB" id="A0A0P1GCV4"/>
<evidence type="ECO:0000256" key="1">
    <source>
        <dbReference type="SAM" id="SignalP"/>
    </source>
</evidence>
<dbReference type="OrthoDB" id="9809788at2"/>
<reference evidence="3 5" key="2">
    <citation type="submission" date="2015-09" db="EMBL/GenBank/DDBJ databases">
        <authorList>
            <person name="Rodrigo-Torres L."/>
            <person name="Arahal D.R."/>
        </authorList>
    </citation>
    <scope>NUCLEOTIDE SEQUENCE [LARGE SCALE GENOMIC DNA]</scope>
    <source>
        <strain evidence="3 5">CECT 5118</strain>
    </source>
</reference>
<accession>A0A0P1GCV4</accession>
<dbReference type="InterPro" id="IPR009683">
    <property type="entry name" value="Extensin-like_C"/>
</dbReference>
<organism evidence="4 6">
    <name type="scientific">Thalassovita autumnalis</name>
    <dbReference type="NCBI Taxonomy" id="2072972"/>
    <lineage>
        <taxon>Bacteria</taxon>
        <taxon>Pseudomonadati</taxon>
        <taxon>Pseudomonadota</taxon>
        <taxon>Alphaproteobacteria</taxon>
        <taxon>Rhodobacterales</taxon>
        <taxon>Roseobacteraceae</taxon>
        <taxon>Thalassovita</taxon>
    </lineage>
</organism>
<evidence type="ECO:0000313" key="3">
    <source>
        <dbReference type="EMBL" id="CUH69309.1"/>
    </source>
</evidence>
<evidence type="ECO:0000259" key="2">
    <source>
        <dbReference type="Pfam" id="PF06904"/>
    </source>
</evidence>
<dbReference type="EMBL" id="CYSB01000039">
    <property type="protein sequence ID" value="CUH69309.1"/>
    <property type="molecule type" value="Genomic_DNA"/>
</dbReference>
<sequence length="250" mass="26718">MRGMLAILGLIMATTSASAKPVDESLRPVARPGSVAILQPKTAGLSRSLRPVARPAAAVAASTAVTQAKAAKRLPKRGSVCRDRSLRGEEVGRVPGKLSGCGVKDAIRLREVAGVTLSQPSIMDCTTAKALKSWIEKGLKPAVGRTRGGVKGLRVAAHYSCRTRNNRKGAKISEHGKGKAIDISAIFLEDGSTITVLQGWNQRREGKILRKAHRAACGPFGTVLGPESDRFHKDHFHFDTARHRGGSYCR</sequence>
<dbReference type="EMBL" id="CYSC01000044">
    <property type="protein sequence ID" value="CUH74232.1"/>
    <property type="molecule type" value="Genomic_DNA"/>
</dbReference>
<keyword evidence="1" id="KW-0732">Signal</keyword>
<reference evidence="4 6" key="1">
    <citation type="submission" date="2015-09" db="EMBL/GenBank/DDBJ databases">
        <authorList>
            <consortium name="Swine Surveillance"/>
        </authorList>
    </citation>
    <scope>NUCLEOTIDE SEQUENCE [LARGE SCALE GENOMIC DNA]</scope>
    <source>
        <strain evidence="4 6">5120</strain>
    </source>
</reference>
<proteinExistence type="predicted"/>
<feature type="domain" description="Extensin-like C-terminal" evidence="2">
    <location>
        <begin position="97"/>
        <end position="250"/>
    </location>
</feature>
<dbReference type="Proteomes" id="UP000051887">
    <property type="component" value="Unassembled WGS sequence"/>
</dbReference>
<feature type="signal peptide" evidence="1">
    <location>
        <begin position="1"/>
        <end position="19"/>
    </location>
</feature>
<name>A0A0P1GCV4_9RHOB</name>
<protein>
    <recommendedName>
        <fullName evidence="2">Extensin-like C-terminal domain-containing protein</fullName>
    </recommendedName>
</protein>
<evidence type="ECO:0000313" key="4">
    <source>
        <dbReference type="EMBL" id="CUH74232.1"/>
    </source>
</evidence>
<feature type="chain" id="PRO_5009792647" description="Extensin-like C-terminal domain-containing protein" evidence="1">
    <location>
        <begin position="20"/>
        <end position="250"/>
    </location>
</feature>
<gene>
    <name evidence="3" type="ORF">TL5118_03268</name>
    <name evidence="4" type="ORF">TL5120_04051</name>
</gene>
<evidence type="ECO:0000313" key="5">
    <source>
        <dbReference type="Proteomes" id="UP000051086"/>
    </source>
</evidence>
<keyword evidence="5" id="KW-1185">Reference proteome</keyword>
<dbReference type="Proteomes" id="UP000051086">
    <property type="component" value="Unassembled WGS sequence"/>
</dbReference>
<evidence type="ECO:0000313" key="6">
    <source>
        <dbReference type="Proteomes" id="UP000051887"/>
    </source>
</evidence>